<proteinExistence type="predicted"/>
<feature type="domain" description="Major vault protein repeat" evidence="3">
    <location>
        <begin position="166"/>
        <end position="204"/>
    </location>
</feature>
<dbReference type="EMBL" id="JTDF01021058">
    <property type="protein sequence ID" value="KAF8562347.1"/>
    <property type="molecule type" value="Genomic_DNA"/>
</dbReference>
<feature type="repeat" description="MVP" evidence="2">
    <location>
        <begin position="55"/>
        <end position="113"/>
    </location>
</feature>
<gene>
    <name evidence="5" type="ORF">P879_10378</name>
</gene>
<feature type="domain" description="Major vault protein repeat" evidence="4">
    <location>
        <begin position="49"/>
        <end position="106"/>
    </location>
</feature>
<dbReference type="GO" id="GO:0005737">
    <property type="term" value="C:cytoplasm"/>
    <property type="evidence" value="ECO:0007669"/>
    <property type="project" value="UniProtKB-SubCell"/>
</dbReference>
<comment type="subcellular location">
    <subcellularLocation>
        <location evidence="2">Cytoplasm</location>
    </subcellularLocation>
</comment>
<dbReference type="InterPro" id="IPR002499">
    <property type="entry name" value="Vault_N"/>
</dbReference>
<name>A0A8T0D6W5_9TREM</name>
<evidence type="ECO:0000256" key="1">
    <source>
        <dbReference type="ARBA" id="ARBA00018296"/>
    </source>
</evidence>
<dbReference type="PROSITE" id="PS51224">
    <property type="entry name" value="MVP"/>
    <property type="match status" value="5"/>
</dbReference>
<evidence type="ECO:0000313" key="6">
    <source>
        <dbReference type="Proteomes" id="UP000699462"/>
    </source>
</evidence>
<dbReference type="InterPro" id="IPR041139">
    <property type="entry name" value="MVP_rep_dom"/>
</dbReference>
<dbReference type="OrthoDB" id="6125719at2759"/>
<dbReference type="Proteomes" id="UP000699462">
    <property type="component" value="Unassembled WGS sequence"/>
</dbReference>
<dbReference type="Gene3D" id="2.30.30.550">
    <property type="entry name" value="Major Vault Protein repeat"/>
    <property type="match status" value="3"/>
</dbReference>
<evidence type="ECO:0000259" key="4">
    <source>
        <dbReference type="Pfam" id="PF17794"/>
    </source>
</evidence>
<dbReference type="Pfam" id="PF01505">
    <property type="entry name" value="Vault"/>
    <property type="match status" value="2"/>
</dbReference>
<dbReference type="FunFam" id="2.30.30.570:FF:000002">
    <property type="entry name" value="Major vault protein-alpha"/>
    <property type="match status" value="1"/>
</dbReference>
<feature type="domain" description="Major vault protein repeat" evidence="3">
    <location>
        <begin position="112"/>
        <end position="152"/>
    </location>
</feature>
<dbReference type="Pfam" id="PF17794">
    <property type="entry name" value="Vault_2"/>
    <property type="match status" value="2"/>
</dbReference>
<evidence type="ECO:0000259" key="3">
    <source>
        <dbReference type="Pfam" id="PF01505"/>
    </source>
</evidence>
<keyword evidence="2" id="KW-0963">Cytoplasm</keyword>
<organism evidence="5 6">
    <name type="scientific">Paragonimus westermani</name>
    <dbReference type="NCBI Taxonomy" id="34504"/>
    <lineage>
        <taxon>Eukaryota</taxon>
        <taxon>Metazoa</taxon>
        <taxon>Spiralia</taxon>
        <taxon>Lophotrochozoa</taxon>
        <taxon>Platyhelminthes</taxon>
        <taxon>Trematoda</taxon>
        <taxon>Digenea</taxon>
        <taxon>Plagiorchiida</taxon>
        <taxon>Troglotremata</taxon>
        <taxon>Troglotrematidae</taxon>
        <taxon>Paragonimus</taxon>
    </lineage>
</organism>
<dbReference type="PANTHER" id="PTHR14165:SF3">
    <property type="entry name" value="MAJOR VAULT PROTEIN"/>
    <property type="match status" value="1"/>
</dbReference>
<keyword evidence="2" id="KW-0687">Ribonucleoprotein</keyword>
<feature type="repeat" description="MVP" evidence="2">
    <location>
        <begin position="277"/>
        <end position="325"/>
    </location>
</feature>
<dbReference type="PANTHER" id="PTHR14165">
    <property type="entry name" value="MAJOR VAULT PROTEIN"/>
    <property type="match status" value="1"/>
</dbReference>
<dbReference type="GO" id="GO:1990904">
    <property type="term" value="C:ribonucleoprotein complex"/>
    <property type="evidence" value="ECO:0007669"/>
    <property type="project" value="UniProtKB-UniRule"/>
</dbReference>
<reference evidence="5 6" key="1">
    <citation type="submission" date="2019-07" db="EMBL/GenBank/DDBJ databases">
        <title>Annotation for the trematode Paragonimus westermani.</title>
        <authorList>
            <person name="Choi Y.-J."/>
        </authorList>
    </citation>
    <scope>NUCLEOTIDE SEQUENCE [LARGE SCALE GENOMIC DNA]</scope>
    <source>
        <strain evidence="5">180907_Pwestermani</strain>
    </source>
</reference>
<sequence>MIVQNILSIPPYHYVHVLDLNSNVQTLVLGPKSYVCKEHERFTCKPMKMISLSPMEYCVIKNPVVTENGVPVVDSDGQVKLRMGECEYRFHQDSFPLYPNEEMYGDMEILPVVLADSALRLKARCDYMDNDGTERKAGDEWLFEGPGVYYPRMEAEYIGMMRAHMVELNTALRFRAIRDCVDRSGTRRKAGEHWLVTTVGAYLPTVYEQYIVTVMAQKLDVSTAVHVRSIQTHEDCFGKIRRCGAEWLVTQRDTDSYLCDLNEELVSIVQATALTASQYCIIMNPVDSGGQPQLGKKRLVRGEASLFLMPGESLECGIQQIYTLGPNDGLVLRATRTTYDETNSSEETTNKIVSLFANTLCLPEWLRMKLPRGRP</sequence>
<accession>A0A8T0D6W5</accession>
<feature type="repeat" description="MVP" evidence="2">
    <location>
        <begin position="115"/>
        <end position="167"/>
    </location>
</feature>
<feature type="domain" description="Major vault protein repeat" evidence="4">
    <location>
        <begin position="273"/>
        <end position="318"/>
    </location>
</feature>
<feature type="repeat" description="MVP" evidence="2">
    <location>
        <begin position="221"/>
        <end position="275"/>
    </location>
</feature>
<dbReference type="Gene3D" id="2.30.30.560">
    <property type="match status" value="2"/>
</dbReference>
<dbReference type="InterPro" id="IPR043023">
    <property type="entry name" value="MVP_rep_sf"/>
</dbReference>
<comment type="caution">
    <text evidence="5">The sequence shown here is derived from an EMBL/GenBank/DDBJ whole genome shotgun (WGS) entry which is preliminary data.</text>
</comment>
<dbReference type="InterPro" id="IPR039059">
    <property type="entry name" value="MVP"/>
</dbReference>
<dbReference type="FunFam" id="2.30.30.550:FF:000001">
    <property type="entry name" value="major vault protein-like"/>
    <property type="match status" value="2"/>
</dbReference>
<dbReference type="FunFam" id="2.30.30.560:FF:000001">
    <property type="entry name" value="major vault protein-like"/>
    <property type="match status" value="1"/>
</dbReference>
<evidence type="ECO:0000313" key="5">
    <source>
        <dbReference type="EMBL" id="KAF8562347.1"/>
    </source>
</evidence>
<dbReference type="InterPro" id="IPR043179">
    <property type="entry name" value="Vault_2_sf"/>
</dbReference>
<feature type="repeat" description="MVP" evidence="2">
    <location>
        <begin position="168"/>
        <end position="220"/>
    </location>
</feature>
<dbReference type="AlphaFoldDB" id="A0A8T0D6W5"/>
<dbReference type="Gene3D" id="2.30.30.570">
    <property type="match status" value="1"/>
</dbReference>
<evidence type="ECO:0000256" key="2">
    <source>
        <dbReference type="PROSITE-ProRule" id="PRU00571"/>
    </source>
</evidence>
<dbReference type="GO" id="GO:0005634">
    <property type="term" value="C:nucleus"/>
    <property type="evidence" value="ECO:0007669"/>
    <property type="project" value="TreeGrafter"/>
</dbReference>
<protein>
    <recommendedName>
        <fullName evidence="1">Major vault protein</fullName>
    </recommendedName>
</protein>
<keyword evidence="6" id="KW-1185">Reference proteome</keyword>
<dbReference type="InterPro" id="IPR041134">
    <property type="entry name" value="Vault_2"/>
</dbReference>